<reference evidence="9 10" key="1">
    <citation type="submission" date="2016-10" db="EMBL/GenBank/DDBJ databases">
        <authorList>
            <person name="de Groot N.N."/>
        </authorList>
    </citation>
    <scope>NUCLEOTIDE SEQUENCE [LARGE SCALE GENOMIC DNA]</scope>
    <source>
        <strain evidence="9 10">DSM 44945</strain>
    </source>
</reference>
<dbReference type="InterPro" id="IPR038726">
    <property type="entry name" value="PDDEXK_AddAB-type"/>
</dbReference>
<dbReference type="GO" id="GO:0016787">
    <property type="term" value="F:hydrolase activity"/>
    <property type="evidence" value="ECO:0007669"/>
    <property type="project" value="UniProtKB-KW"/>
</dbReference>
<organism evidence="9 10">
    <name type="scientific">Planifilum fulgidum</name>
    <dbReference type="NCBI Taxonomy" id="201973"/>
    <lineage>
        <taxon>Bacteria</taxon>
        <taxon>Bacillati</taxon>
        <taxon>Bacillota</taxon>
        <taxon>Bacilli</taxon>
        <taxon>Bacillales</taxon>
        <taxon>Thermoactinomycetaceae</taxon>
        <taxon>Planifilum</taxon>
    </lineage>
</organism>
<keyword evidence="7" id="KW-0234">DNA repair</keyword>
<dbReference type="PANTHER" id="PTHR36531:SF2">
    <property type="entry name" value="CRISPR-ASSOCIATED EXONUCLEASE CAS4"/>
    <property type="match status" value="1"/>
</dbReference>
<proteinExistence type="predicted"/>
<keyword evidence="2" id="KW-0227">DNA damage</keyword>
<dbReference type="InterPro" id="IPR011604">
    <property type="entry name" value="PDDEXK-like_dom_sf"/>
</dbReference>
<dbReference type="AlphaFoldDB" id="A0A1I2Q0A9"/>
<keyword evidence="1" id="KW-0547">Nucleotide-binding</keyword>
<dbReference type="PANTHER" id="PTHR36531">
    <property type="entry name" value="CRISPR-ASSOCIATED EXONUCLEASE CAS4"/>
    <property type="match status" value="1"/>
</dbReference>
<dbReference type="GO" id="GO:0003677">
    <property type="term" value="F:DNA binding"/>
    <property type="evidence" value="ECO:0007669"/>
    <property type="project" value="UniProtKB-KW"/>
</dbReference>
<evidence type="ECO:0000256" key="1">
    <source>
        <dbReference type="ARBA" id="ARBA00022741"/>
    </source>
</evidence>
<evidence type="ECO:0000313" key="10">
    <source>
        <dbReference type="Proteomes" id="UP000198661"/>
    </source>
</evidence>
<dbReference type="GO" id="GO:0005524">
    <property type="term" value="F:ATP binding"/>
    <property type="evidence" value="ECO:0007669"/>
    <property type="project" value="UniProtKB-KW"/>
</dbReference>
<name>A0A1I2Q0A9_9BACL</name>
<evidence type="ECO:0000256" key="5">
    <source>
        <dbReference type="ARBA" id="ARBA00022840"/>
    </source>
</evidence>
<keyword evidence="10" id="KW-1185">Reference proteome</keyword>
<keyword evidence="5" id="KW-0067">ATP-binding</keyword>
<dbReference type="Proteomes" id="UP000198661">
    <property type="component" value="Unassembled WGS sequence"/>
</dbReference>
<evidence type="ECO:0000256" key="6">
    <source>
        <dbReference type="ARBA" id="ARBA00023125"/>
    </source>
</evidence>
<keyword evidence="6" id="KW-0238">DNA-binding</keyword>
<dbReference type="GO" id="GO:0006281">
    <property type="term" value="P:DNA repair"/>
    <property type="evidence" value="ECO:0007669"/>
    <property type="project" value="UniProtKB-KW"/>
</dbReference>
<dbReference type="RefSeq" id="WP_177199128.1">
    <property type="nucleotide sequence ID" value="NZ_FOOK01000021.1"/>
</dbReference>
<dbReference type="Pfam" id="PF12705">
    <property type="entry name" value="PDDEXK_1"/>
    <property type="match status" value="1"/>
</dbReference>
<evidence type="ECO:0000259" key="8">
    <source>
        <dbReference type="Pfam" id="PF12705"/>
    </source>
</evidence>
<dbReference type="GO" id="GO:0004386">
    <property type="term" value="F:helicase activity"/>
    <property type="evidence" value="ECO:0007669"/>
    <property type="project" value="UniProtKB-KW"/>
</dbReference>
<feature type="domain" description="PD-(D/E)XK endonuclease-like" evidence="8">
    <location>
        <begin position="39"/>
        <end position="161"/>
    </location>
</feature>
<evidence type="ECO:0000313" key="9">
    <source>
        <dbReference type="EMBL" id="SFG21718.1"/>
    </source>
</evidence>
<evidence type="ECO:0000256" key="2">
    <source>
        <dbReference type="ARBA" id="ARBA00022763"/>
    </source>
</evidence>
<dbReference type="STRING" id="201973.SAMN04488025_12120"/>
<accession>A0A1I2Q0A9</accession>
<keyword evidence="3" id="KW-0378">Hydrolase</keyword>
<evidence type="ECO:0000256" key="4">
    <source>
        <dbReference type="ARBA" id="ARBA00022806"/>
    </source>
</evidence>
<gene>
    <name evidence="9" type="ORF">SAMN04488025_12120</name>
</gene>
<keyword evidence="4" id="KW-0347">Helicase</keyword>
<dbReference type="InterPro" id="IPR051827">
    <property type="entry name" value="Cas4_exonuclease"/>
</dbReference>
<dbReference type="Gene3D" id="3.90.320.10">
    <property type="match status" value="1"/>
</dbReference>
<evidence type="ECO:0000256" key="7">
    <source>
        <dbReference type="ARBA" id="ARBA00023204"/>
    </source>
</evidence>
<protein>
    <recommendedName>
        <fullName evidence="8">PD-(D/E)XK endonuclease-like domain-containing protein</fullName>
    </recommendedName>
</protein>
<dbReference type="EMBL" id="FOOK01000021">
    <property type="protein sequence ID" value="SFG21718.1"/>
    <property type="molecule type" value="Genomic_DNA"/>
</dbReference>
<sequence length="166" mass="19247">MELFLALLLIAVLIGYWVQKGRKRKPKGKLLYSDMNGCGRAWVDPEWGIKGKPDEVWENDGRLHIVEIKSGAPKKNTAYRGHIMQLAAYMRLAKVRFGKPVEGGEIRYSNGKTFRYHWDDQMKRELLAVLQQMRHVEETGETFVSATANQCRRCLYNPVCEKKRYA</sequence>
<evidence type="ECO:0000256" key="3">
    <source>
        <dbReference type="ARBA" id="ARBA00022801"/>
    </source>
</evidence>